<accession>A0AAW8LWZ6</accession>
<evidence type="ECO:0000313" key="1">
    <source>
        <dbReference type="EMBL" id="MDR6703531.1"/>
    </source>
</evidence>
<dbReference type="RefSeq" id="WP_060727175.1">
    <property type="nucleotide sequence ID" value="NZ_JAGIPK010000006.1"/>
</dbReference>
<dbReference type="AlphaFoldDB" id="A0AAW8LWZ6"/>
<gene>
    <name evidence="1" type="ORF">J2W61_003403</name>
</gene>
<dbReference type="Proteomes" id="UP001265315">
    <property type="component" value="Unassembled WGS sequence"/>
</dbReference>
<proteinExistence type="predicted"/>
<organism evidence="1 2">
    <name type="scientific">Agrobacterium tumefaciens</name>
    <dbReference type="NCBI Taxonomy" id="358"/>
    <lineage>
        <taxon>Bacteria</taxon>
        <taxon>Pseudomonadati</taxon>
        <taxon>Pseudomonadota</taxon>
        <taxon>Alphaproteobacteria</taxon>
        <taxon>Hyphomicrobiales</taxon>
        <taxon>Rhizobiaceae</taxon>
        <taxon>Rhizobium/Agrobacterium group</taxon>
        <taxon>Agrobacterium</taxon>
        <taxon>Agrobacterium tumefaciens complex</taxon>
    </lineage>
</organism>
<dbReference type="GeneID" id="92925903"/>
<reference evidence="1" key="1">
    <citation type="submission" date="2023-07" db="EMBL/GenBank/DDBJ databases">
        <title>Sorghum-associated microbial communities from plants grown in Nebraska, USA.</title>
        <authorList>
            <person name="Schachtman D."/>
        </authorList>
    </citation>
    <scope>NUCLEOTIDE SEQUENCE</scope>
    <source>
        <strain evidence="1">1457</strain>
    </source>
</reference>
<sequence>MLKRFLKKWQIWEQAFLGVDDLQGDYLTALENRLARLETEVAGLSAQTEQETLAKDAPENTG</sequence>
<dbReference type="EMBL" id="JAVDSW010000003">
    <property type="protein sequence ID" value="MDR6703531.1"/>
    <property type="molecule type" value="Genomic_DNA"/>
</dbReference>
<comment type="caution">
    <text evidence="1">The sequence shown here is derived from an EMBL/GenBank/DDBJ whole genome shotgun (WGS) entry which is preliminary data.</text>
</comment>
<protein>
    <submittedName>
        <fullName evidence="1">Uncharacterized small protein (DUF1192 family)</fullName>
    </submittedName>
</protein>
<name>A0AAW8LWZ6_AGRTU</name>
<evidence type="ECO:0000313" key="2">
    <source>
        <dbReference type="Proteomes" id="UP001265315"/>
    </source>
</evidence>